<dbReference type="PaxDb" id="39947-Q84ZM6"/>
<feature type="compositionally biased region" description="Gly residues" evidence="1">
    <location>
        <begin position="43"/>
        <end position="61"/>
    </location>
</feature>
<reference evidence="2" key="6">
    <citation type="submission" date="2015-10" db="EMBL/GenBank/DDBJ databases">
        <authorList>
            <person name="Sakai H."/>
            <person name="Kawahara Y."/>
            <person name="Matsumoto T."/>
            <person name="Buell C.R."/>
            <person name="Itoh T."/>
        </authorList>
    </citation>
    <scope>NUCLEOTIDE SEQUENCE</scope>
</reference>
<dbReference type="Proteomes" id="UP000007752">
    <property type="component" value="Chromosome 9"/>
</dbReference>
<reference evidence="2 4" key="5">
    <citation type="journal article" date="2013" name="Rice">
        <title>Improvement of the Oryza sativa Nipponbare reference genome using next generation sequence and optical map data.</title>
        <authorList>
            <person name="Kawahara Y."/>
            <person name="de la Bastide M."/>
            <person name="Hamilton J.P."/>
            <person name="Kanamori H."/>
            <person name="McCombie W.R."/>
            <person name="Ouyang S."/>
            <person name="Schwartz D.C."/>
            <person name="Tanaka T."/>
            <person name="Wu J."/>
            <person name="Zhou S."/>
            <person name="Childs K.L."/>
            <person name="Davidson R.M."/>
            <person name="Lin H."/>
            <person name="Quesada-Ocampo L."/>
            <person name="Vaillancourt B."/>
            <person name="Sakai H."/>
            <person name="Lee S.S."/>
            <person name="Kim J."/>
            <person name="Numa H."/>
            <person name="Itoh T."/>
            <person name="Buell C.R."/>
            <person name="Matsumoto T."/>
        </authorList>
    </citation>
    <scope>NUCLEOTIDE SEQUENCE [LARGE SCALE GENOMIC DNA]</scope>
    <source>
        <strain evidence="4">cv. Nipponbare</strain>
    </source>
</reference>
<accession>A0A0P0XBP8</accession>
<reference evidence="4" key="1">
    <citation type="journal article" date="2005" name="Nature">
        <title>The map-based sequence of the rice genome.</title>
        <authorList>
            <consortium name="International rice genome sequencing project (IRGSP)"/>
            <person name="Matsumoto T."/>
            <person name="Wu J."/>
            <person name="Kanamori H."/>
            <person name="Katayose Y."/>
            <person name="Fujisawa M."/>
            <person name="Namiki N."/>
            <person name="Mizuno H."/>
            <person name="Yamamoto K."/>
            <person name="Antonio B.A."/>
            <person name="Baba T."/>
            <person name="Sakata K."/>
            <person name="Nagamura Y."/>
            <person name="Aoki H."/>
            <person name="Arikawa K."/>
            <person name="Arita K."/>
            <person name="Bito T."/>
            <person name="Chiden Y."/>
            <person name="Fujitsuka N."/>
            <person name="Fukunaka R."/>
            <person name="Hamada M."/>
            <person name="Harada C."/>
            <person name="Hayashi A."/>
            <person name="Hijishita S."/>
            <person name="Honda M."/>
            <person name="Hosokawa S."/>
            <person name="Ichikawa Y."/>
            <person name="Idonuma A."/>
            <person name="Iijima M."/>
            <person name="Ikeda M."/>
            <person name="Ikeno M."/>
            <person name="Ito K."/>
            <person name="Ito S."/>
            <person name="Ito T."/>
            <person name="Ito Y."/>
            <person name="Ito Y."/>
            <person name="Iwabuchi A."/>
            <person name="Kamiya K."/>
            <person name="Karasawa W."/>
            <person name="Kurita K."/>
            <person name="Katagiri S."/>
            <person name="Kikuta A."/>
            <person name="Kobayashi H."/>
            <person name="Kobayashi N."/>
            <person name="Machita K."/>
            <person name="Maehara T."/>
            <person name="Masukawa M."/>
            <person name="Mizubayashi T."/>
            <person name="Mukai Y."/>
            <person name="Nagasaki H."/>
            <person name="Nagata Y."/>
            <person name="Naito S."/>
            <person name="Nakashima M."/>
            <person name="Nakama Y."/>
            <person name="Nakamichi Y."/>
            <person name="Nakamura M."/>
            <person name="Meguro A."/>
            <person name="Negishi M."/>
            <person name="Ohta I."/>
            <person name="Ohta T."/>
            <person name="Okamoto M."/>
            <person name="Ono N."/>
            <person name="Saji S."/>
            <person name="Sakaguchi M."/>
            <person name="Sakai K."/>
            <person name="Shibata M."/>
            <person name="Shimokawa T."/>
            <person name="Song J."/>
            <person name="Takazaki Y."/>
            <person name="Terasawa K."/>
            <person name="Tsugane M."/>
            <person name="Tsuji K."/>
            <person name="Ueda S."/>
            <person name="Waki K."/>
            <person name="Yamagata H."/>
            <person name="Yamamoto M."/>
            <person name="Yamamoto S."/>
            <person name="Yamane H."/>
            <person name="Yoshiki S."/>
            <person name="Yoshihara R."/>
            <person name="Yukawa K."/>
            <person name="Zhong H."/>
            <person name="Yano M."/>
            <person name="Yuan Q."/>
            <person name="Ouyang S."/>
            <person name="Liu J."/>
            <person name="Jones K.M."/>
            <person name="Gansberger K."/>
            <person name="Moffat K."/>
            <person name="Hill J."/>
            <person name="Bera J."/>
            <person name="Fadrosh D."/>
            <person name="Jin S."/>
            <person name="Johri S."/>
            <person name="Kim M."/>
            <person name="Overton L."/>
            <person name="Reardon M."/>
            <person name="Tsitrin T."/>
            <person name="Vuong H."/>
            <person name="Weaver B."/>
            <person name="Ciecko A."/>
            <person name="Tallon L."/>
            <person name="Jackson J."/>
            <person name="Pai G."/>
            <person name="Aken S.V."/>
            <person name="Utterback T."/>
            <person name="Reidmuller S."/>
            <person name="Feldblyum T."/>
            <person name="Hsiao J."/>
            <person name="Zismann V."/>
            <person name="Iobst S."/>
            <person name="de Vazeille A.R."/>
            <person name="Buell C.R."/>
            <person name="Ying K."/>
            <person name="Li Y."/>
            <person name="Lu T."/>
            <person name="Huang Y."/>
            <person name="Zhao Q."/>
            <person name="Feng Q."/>
            <person name="Zhang L."/>
            <person name="Zhu J."/>
            <person name="Weng Q."/>
            <person name="Mu J."/>
            <person name="Lu Y."/>
            <person name="Fan D."/>
            <person name="Liu Y."/>
            <person name="Guan J."/>
            <person name="Zhang Y."/>
            <person name="Yu S."/>
            <person name="Liu X."/>
            <person name="Zhang Y."/>
            <person name="Hong G."/>
            <person name="Han B."/>
            <person name="Choisne N."/>
            <person name="Demange N."/>
            <person name="Orjeda G."/>
            <person name="Samain S."/>
            <person name="Cattolico L."/>
            <person name="Pelletier E."/>
            <person name="Couloux A."/>
            <person name="Segurens B."/>
            <person name="Wincker P."/>
            <person name="D'Hont A."/>
            <person name="Scarpelli C."/>
            <person name="Weissenbach J."/>
            <person name="Salanoubat M."/>
            <person name="Quetier F."/>
            <person name="Yu Y."/>
            <person name="Kim H.R."/>
            <person name="Rambo T."/>
            <person name="Currie J."/>
            <person name="Collura K."/>
            <person name="Luo M."/>
            <person name="Yang T."/>
            <person name="Ammiraju J.S.S."/>
            <person name="Engler F."/>
            <person name="Soderlund C."/>
            <person name="Wing R.A."/>
            <person name="Palmer L.E."/>
            <person name="de la Bastide M."/>
            <person name="Spiegel L."/>
            <person name="Nascimento L."/>
            <person name="Zutavern T."/>
            <person name="O'Shaughnessy A."/>
            <person name="Dike S."/>
            <person name="Dedhia N."/>
            <person name="Preston R."/>
            <person name="Balija V."/>
            <person name="McCombie W.R."/>
            <person name="Chow T."/>
            <person name="Chen H."/>
            <person name="Chung M."/>
            <person name="Chen C."/>
            <person name="Shaw J."/>
            <person name="Wu H."/>
            <person name="Hsiao K."/>
            <person name="Chao Y."/>
            <person name="Chu M."/>
            <person name="Cheng C."/>
            <person name="Hour A."/>
            <person name="Lee P."/>
            <person name="Lin S."/>
            <person name="Lin Y."/>
            <person name="Liou J."/>
            <person name="Liu S."/>
            <person name="Hsing Y."/>
            <person name="Raghuvanshi S."/>
            <person name="Mohanty A."/>
            <person name="Bharti A.K."/>
            <person name="Gaur A."/>
            <person name="Gupta V."/>
            <person name="Kumar D."/>
            <person name="Ravi V."/>
            <person name="Vij S."/>
            <person name="Kapur A."/>
            <person name="Khurana P."/>
            <person name="Khurana P."/>
            <person name="Khurana J.P."/>
            <person name="Tyagi A.K."/>
            <person name="Gaikwad K."/>
            <person name="Singh A."/>
            <person name="Dalal V."/>
            <person name="Srivastava S."/>
            <person name="Dixit A."/>
            <person name="Pal A.K."/>
            <person name="Ghazi I.A."/>
            <person name="Yadav M."/>
            <person name="Pandit A."/>
            <person name="Bhargava A."/>
            <person name="Sureshbabu K."/>
            <person name="Batra K."/>
            <person name="Sharma T.R."/>
            <person name="Mohapatra T."/>
            <person name="Singh N.K."/>
            <person name="Messing J."/>
            <person name="Nelson A.B."/>
            <person name="Fuks G."/>
            <person name="Kavchok S."/>
            <person name="Keizer G."/>
            <person name="Linton E."/>
            <person name="Llaca V."/>
            <person name="Song R."/>
            <person name="Tanyolac B."/>
            <person name="Young S."/>
            <person name="Ho-Il K."/>
            <person name="Hahn J.H."/>
            <person name="Sangsakoo G."/>
            <person name="Vanavichit A."/>
            <person name="de Mattos Luiz.A.T."/>
            <person name="Zimmer P.D."/>
            <person name="Malone G."/>
            <person name="Dellagostin O."/>
            <person name="de Oliveira A.C."/>
            <person name="Bevan M."/>
            <person name="Bancroft I."/>
            <person name="Minx P."/>
            <person name="Cordum H."/>
            <person name="Wilson R."/>
            <person name="Cheng Z."/>
            <person name="Jin W."/>
            <person name="Jiang J."/>
            <person name="Leong S.A."/>
            <person name="Iwama H."/>
            <person name="Gojobori T."/>
            <person name="Itoh T."/>
            <person name="Niimura Y."/>
            <person name="Fujii Y."/>
            <person name="Habara T."/>
            <person name="Sakai H."/>
            <person name="Sato Y."/>
            <person name="Wilson G."/>
            <person name="Kumar K."/>
            <person name="McCouch S."/>
            <person name="Juretic N."/>
            <person name="Hoen D."/>
            <person name="Wright S."/>
            <person name="Bruskiewich R."/>
            <person name="Bureau T."/>
            <person name="Miyao A."/>
            <person name="Hirochika H."/>
            <person name="Nishikawa T."/>
            <person name="Kadowaki K."/>
            <person name="Sugiura M."/>
            <person name="Burr B."/>
            <person name="Sasaki T."/>
        </authorList>
    </citation>
    <scope>NUCLEOTIDE SEQUENCE [LARGE SCALE GENOMIC DNA]</scope>
    <source>
        <strain evidence="4">cv. Nipponbare</strain>
    </source>
</reference>
<organism evidence="3">
    <name type="scientific">Oryza sativa subsp. japonica</name>
    <name type="common">Rice</name>
    <dbReference type="NCBI Taxonomy" id="39947"/>
    <lineage>
        <taxon>Eukaryota</taxon>
        <taxon>Viridiplantae</taxon>
        <taxon>Streptophyta</taxon>
        <taxon>Embryophyta</taxon>
        <taxon>Tracheophyta</taxon>
        <taxon>Spermatophyta</taxon>
        <taxon>Magnoliopsida</taxon>
        <taxon>Liliopsida</taxon>
        <taxon>Poales</taxon>
        <taxon>Poaceae</taxon>
        <taxon>BOP clade</taxon>
        <taxon>Oryzoideae</taxon>
        <taxon>Oryzeae</taxon>
        <taxon>Oryzinae</taxon>
        <taxon>Oryza</taxon>
        <taxon>Oryza sativa</taxon>
    </lineage>
</organism>
<reference evidence="3" key="2">
    <citation type="journal article" date="2005" name="PLoS Biol.">
        <title>The genomes of Oryza sativa: a history of duplications.</title>
        <authorList>
            <person name="Yu J."/>
            <person name="Wang J."/>
            <person name="Lin W."/>
            <person name="Li S."/>
            <person name="Li H."/>
            <person name="Zhou J."/>
            <person name="Ni P."/>
            <person name="Dong W."/>
            <person name="Hu S."/>
            <person name="Zeng C."/>
            <person name="Zhang J."/>
            <person name="Zhang Y."/>
            <person name="Li R."/>
            <person name="Xu Z."/>
            <person name="Li S."/>
            <person name="Li X."/>
            <person name="Zheng H."/>
            <person name="Cong L."/>
            <person name="Lin L."/>
            <person name="Yin J."/>
            <person name="Geng J."/>
            <person name="Li G."/>
            <person name="Shi J."/>
            <person name="Liu J."/>
            <person name="Lv H."/>
            <person name="Li J."/>
            <person name="Wang J."/>
            <person name="Deng Y."/>
            <person name="Ran L."/>
            <person name="Shi X."/>
            <person name="Wang X."/>
            <person name="Wu Q."/>
            <person name="Li C."/>
            <person name="Ren X."/>
            <person name="Wang J."/>
            <person name="Wang X."/>
            <person name="Li D."/>
            <person name="Liu D."/>
            <person name="Zhang X."/>
            <person name="Ji Z."/>
            <person name="Zhao W."/>
            <person name="Sun Y."/>
            <person name="Zhang Z."/>
            <person name="Bao J."/>
            <person name="Han Y."/>
            <person name="Dong L."/>
            <person name="Ji J."/>
            <person name="Chen P."/>
            <person name="Wu S."/>
            <person name="Liu J."/>
            <person name="Xiao Y."/>
            <person name="Bu D."/>
            <person name="Tan J."/>
            <person name="Yang L."/>
            <person name="Ye C."/>
            <person name="Zhang J."/>
            <person name="Xu J."/>
            <person name="Zhou Y."/>
            <person name="Yu Y."/>
            <person name="Zhang B."/>
            <person name="Zhuang S."/>
            <person name="Wei H."/>
            <person name="Liu B."/>
            <person name="Lei M."/>
            <person name="Yu H."/>
            <person name="Li Y."/>
            <person name="Xu H."/>
            <person name="Wei S."/>
            <person name="He X."/>
            <person name="Fang L."/>
            <person name="Zhang Z."/>
            <person name="Zhang Y."/>
            <person name="Huang X."/>
            <person name="Su Z."/>
            <person name="Tong W."/>
            <person name="Li J."/>
            <person name="Tong Z."/>
            <person name="Li S."/>
            <person name="Ye J."/>
            <person name="Wang L."/>
            <person name="Fang L."/>
            <person name="Lei T."/>
            <person name="Chen C."/>
            <person name="Chen H."/>
            <person name="Xu Z."/>
            <person name="Li H."/>
            <person name="Huang H."/>
            <person name="Zhang F."/>
            <person name="Xu H."/>
            <person name="Li N."/>
            <person name="Zhao C."/>
            <person name="Li S."/>
            <person name="Dong L."/>
            <person name="Huang Y."/>
            <person name="Li L."/>
            <person name="Xi Y."/>
            <person name="Qi Q."/>
            <person name="Li W."/>
            <person name="Zhang B."/>
            <person name="Hu W."/>
            <person name="Zhang Y."/>
            <person name="Tian X."/>
            <person name="Jiao Y."/>
            <person name="Liang X."/>
            <person name="Jin J."/>
            <person name="Gao L."/>
            <person name="Zheng W."/>
            <person name="Hao B."/>
            <person name="Liu S."/>
            <person name="Wang W."/>
            <person name="Yuan L."/>
            <person name="Cao M."/>
            <person name="McDermott J."/>
            <person name="Samudrala R."/>
            <person name="Wang J."/>
            <person name="Wong G.K."/>
            <person name="Yang H."/>
        </authorList>
    </citation>
    <scope>NUCLEOTIDE SEQUENCE [LARGE SCALE GENOMIC DNA]</scope>
</reference>
<keyword evidence="4" id="KW-1185">Reference proteome</keyword>
<evidence type="ECO:0000256" key="1">
    <source>
        <dbReference type="SAM" id="MobiDB-lite"/>
    </source>
</evidence>
<accession>Q84ZM6</accession>
<reference evidence="2" key="4">
    <citation type="journal article" date="2013" name="Plant Cell Physiol.">
        <title>Rice Annotation Project Database (RAP-DB): an integrative and interactive database for rice genomics.</title>
        <authorList>
            <person name="Sakai H."/>
            <person name="Lee S.S."/>
            <person name="Tanaka T."/>
            <person name="Numa H."/>
            <person name="Kim J."/>
            <person name="Kawahara Y."/>
            <person name="Wakimoto H."/>
            <person name="Yang C.C."/>
            <person name="Iwamoto M."/>
            <person name="Abe T."/>
            <person name="Yamada Y."/>
            <person name="Muto A."/>
            <person name="Inokuchi H."/>
            <person name="Ikemura T."/>
            <person name="Matsumoto T."/>
            <person name="Sasaki T."/>
            <person name="Itoh T."/>
        </authorList>
    </citation>
    <scope>NUCLEOTIDE SEQUENCE</scope>
</reference>
<protein>
    <submittedName>
        <fullName evidence="2">Os08g0153500 protein</fullName>
    </submittedName>
</protein>
<dbReference type="EMBL" id="CM000146">
    <property type="protein sequence ID" value="EAZ44086.1"/>
    <property type="molecule type" value="Genomic_DNA"/>
</dbReference>
<name>A0A0P0XBP8_ORYSJ</name>
<evidence type="ECO:0000313" key="4">
    <source>
        <dbReference type="Proteomes" id="UP000059680"/>
    </source>
</evidence>
<dbReference type="EMBL" id="AP014964">
    <property type="protein sequence ID" value="BAT03862.1"/>
    <property type="molecule type" value="Genomic_DNA"/>
</dbReference>
<feature type="region of interest" description="Disordered" evidence="1">
    <location>
        <begin position="81"/>
        <end position="105"/>
    </location>
</feature>
<evidence type="ECO:0000313" key="2">
    <source>
        <dbReference type="EMBL" id="BAT03862.1"/>
    </source>
</evidence>
<gene>
    <name evidence="2" type="ordered locus">Os08g0153500</name>
    <name evidence="3" type="ORF">OsJ_28706</name>
    <name evidence="2" type="ORF">OSNPB_080153500</name>
</gene>
<reference evidence="3" key="3">
    <citation type="submission" date="2008-12" db="EMBL/GenBank/DDBJ databases">
        <title>Improved gene annotation of the rice (Oryza sativa) genomes.</title>
        <authorList>
            <person name="Wang J."/>
            <person name="Li R."/>
            <person name="Fan W."/>
            <person name="Huang Q."/>
            <person name="Zhang J."/>
            <person name="Zhou Y."/>
            <person name="Hu Y."/>
            <person name="Zi S."/>
            <person name="Li J."/>
            <person name="Ni P."/>
            <person name="Zheng H."/>
            <person name="Zhang Y."/>
            <person name="Zhao M."/>
            <person name="Hao Q."/>
            <person name="McDermott J."/>
            <person name="Samudrala R."/>
            <person name="Kristiansen K."/>
            <person name="Wong G.K.-S."/>
        </authorList>
    </citation>
    <scope>NUCLEOTIDE SEQUENCE</scope>
</reference>
<dbReference type="Proteomes" id="UP000059680">
    <property type="component" value="Chromosome 8"/>
</dbReference>
<proteinExistence type="predicted"/>
<sequence length="105" mass="10841">MGSGDGGCQPKPLSPMAEGLRHGPVKAVLHLPAEEALRNAEASGGGGSGRGVGGCEGGGGGKCEEEGGRVVEVAMEWHERQRRGKRLGPAAKYDHTPPHIIFYGQ</sequence>
<feature type="region of interest" description="Disordered" evidence="1">
    <location>
        <begin position="1"/>
        <end position="27"/>
    </location>
</feature>
<dbReference type="AlphaFoldDB" id="A0A0P0XBP8"/>
<feature type="region of interest" description="Disordered" evidence="1">
    <location>
        <begin position="39"/>
        <end position="65"/>
    </location>
</feature>
<evidence type="ECO:0000313" key="3">
    <source>
        <dbReference type="EMBL" id="EAZ44086.1"/>
    </source>
</evidence>